<sequence length="81" mass="9565">MHRKNISQERGNREEQCLGKQGYRQKRGLKGYVSWLNGDYWSNFSQIGRKKPEPNMLVLRAKIDRGWVLGTRTDSPRALFR</sequence>
<dbReference type="AlphaFoldDB" id="A0A450UE90"/>
<reference evidence="1" key="1">
    <citation type="submission" date="2019-02" db="EMBL/GenBank/DDBJ databases">
        <authorList>
            <person name="Gruber-Vodicka R. H."/>
            <person name="Seah K. B. B."/>
        </authorList>
    </citation>
    <scope>NUCLEOTIDE SEQUENCE</scope>
    <source>
        <strain evidence="2">BECK_M6</strain>
        <strain evidence="1">BECK_M7</strain>
    </source>
</reference>
<organism evidence="1">
    <name type="scientific">Candidatus Kentrum sp. LFY</name>
    <dbReference type="NCBI Taxonomy" id="2126342"/>
    <lineage>
        <taxon>Bacteria</taxon>
        <taxon>Pseudomonadati</taxon>
        <taxon>Pseudomonadota</taxon>
        <taxon>Gammaproteobacteria</taxon>
        <taxon>Candidatus Kentrum</taxon>
    </lineage>
</organism>
<gene>
    <name evidence="2" type="ORF">BECKLFY1418A_GA0070994_106318</name>
    <name evidence="1" type="ORF">BECKLFY1418B_GA0070995_102139</name>
</gene>
<evidence type="ECO:0000313" key="2">
    <source>
        <dbReference type="EMBL" id="VFJ96809.1"/>
    </source>
</evidence>
<dbReference type="EMBL" id="CAADFH010000063">
    <property type="protein sequence ID" value="VFJ96809.1"/>
    <property type="molecule type" value="Genomic_DNA"/>
</dbReference>
<accession>A0A450UE90</accession>
<protein>
    <submittedName>
        <fullName evidence="1">Uncharacterized protein</fullName>
    </submittedName>
</protein>
<name>A0A450UE90_9GAMM</name>
<dbReference type="EMBL" id="CAADFF010000021">
    <property type="protein sequence ID" value="VFJ90800.1"/>
    <property type="molecule type" value="Genomic_DNA"/>
</dbReference>
<evidence type="ECO:0000313" key="1">
    <source>
        <dbReference type="EMBL" id="VFJ90800.1"/>
    </source>
</evidence>
<proteinExistence type="predicted"/>